<keyword evidence="1" id="KW-1015">Disulfide bond</keyword>
<dbReference type="InterPro" id="IPR036772">
    <property type="entry name" value="SRCR-like_dom_sf"/>
</dbReference>
<dbReference type="SUPFAM" id="SSF56487">
    <property type="entry name" value="SRCR-like"/>
    <property type="match status" value="1"/>
</dbReference>
<accession>A0AA35T866</accession>
<reference evidence="2" key="1">
    <citation type="submission" date="2023-03" db="EMBL/GenBank/DDBJ databases">
        <authorList>
            <person name="Steffen K."/>
            <person name="Cardenas P."/>
        </authorList>
    </citation>
    <scope>NUCLEOTIDE SEQUENCE</scope>
</reference>
<sequence>MPFWTLMSDYLVSLTFEGEGDICLLQQSEEGCRETGVVTHVLNSQPVGVCATYFGYFEANVACSELGFQRVDEISNALLADYDLQSEVIVNVNCN</sequence>
<protein>
    <recommendedName>
        <fullName evidence="4">SRCR domain-containing protein</fullName>
    </recommendedName>
</protein>
<comment type="caution">
    <text evidence="2">The sequence shown here is derived from an EMBL/GenBank/DDBJ whole genome shotgun (WGS) entry which is preliminary data.</text>
</comment>
<dbReference type="Gene3D" id="3.10.250.10">
    <property type="entry name" value="SRCR-like domain"/>
    <property type="match status" value="1"/>
</dbReference>
<evidence type="ECO:0008006" key="4">
    <source>
        <dbReference type="Google" id="ProtNLM"/>
    </source>
</evidence>
<dbReference type="Proteomes" id="UP001174909">
    <property type="component" value="Unassembled WGS sequence"/>
</dbReference>
<dbReference type="AlphaFoldDB" id="A0AA35T866"/>
<evidence type="ECO:0000256" key="1">
    <source>
        <dbReference type="ARBA" id="ARBA00023157"/>
    </source>
</evidence>
<keyword evidence="3" id="KW-1185">Reference proteome</keyword>
<organism evidence="2 3">
    <name type="scientific">Geodia barretti</name>
    <name type="common">Barrett's horny sponge</name>
    <dbReference type="NCBI Taxonomy" id="519541"/>
    <lineage>
        <taxon>Eukaryota</taxon>
        <taxon>Metazoa</taxon>
        <taxon>Porifera</taxon>
        <taxon>Demospongiae</taxon>
        <taxon>Heteroscleromorpha</taxon>
        <taxon>Tetractinellida</taxon>
        <taxon>Astrophorina</taxon>
        <taxon>Geodiidae</taxon>
        <taxon>Geodia</taxon>
    </lineage>
</organism>
<feature type="non-terminal residue" evidence="2">
    <location>
        <position position="95"/>
    </location>
</feature>
<dbReference type="GO" id="GO:0016020">
    <property type="term" value="C:membrane"/>
    <property type="evidence" value="ECO:0007669"/>
    <property type="project" value="InterPro"/>
</dbReference>
<evidence type="ECO:0000313" key="2">
    <source>
        <dbReference type="EMBL" id="CAI8042547.1"/>
    </source>
</evidence>
<dbReference type="EMBL" id="CASHTH010003272">
    <property type="protein sequence ID" value="CAI8042547.1"/>
    <property type="molecule type" value="Genomic_DNA"/>
</dbReference>
<name>A0AA35T866_GEOBA</name>
<gene>
    <name evidence="2" type="ORF">GBAR_LOCUS23601</name>
</gene>
<evidence type="ECO:0000313" key="3">
    <source>
        <dbReference type="Proteomes" id="UP001174909"/>
    </source>
</evidence>
<proteinExistence type="predicted"/>